<reference evidence="10 11" key="1">
    <citation type="submission" date="2018-01" db="EMBL/GenBank/DDBJ databases">
        <title>Deinococcus koreensis sp. nov., a radiation-resistant bacterium isolated from river water.</title>
        <authorList>
            <person name="Choi A."/>
        </authorList>
    </citation>
    <scope>NUCLEOTIDE SEQUENCE [LARGE SCALE GENOMIC DNA]</scope>
    <source>
        <strain evidence="10 11">SJW1-2</strain>
    </source>
</reference>
<dbReference type="Proteomes" id="UP000236379">
    <property type="component" value="Unassembled WGS sequence"/>
</dbReference>
<feature type="domain" description="Peptidase M20 dimerisation" evidence="9">
    <location>
        <begin position="217"/>
        <end position="300"/>
    </location>
</feature>
<dbReference type="PIRSF" id="PIRSF001235">
    <property type="entry name" value="Amidase_carbamoylase"/>
    <property type="match status" value="1"/>
</dbReference>
<feature type="binding site" evidence="7">
    <location>
        <position position="98"/>
    </location>
    <ligand>
        <name>Zn(2+)</name>
        <dbReference type="ChEBI" id="CHEBI:29105"/>
        <label>1</label>
    </ligand>
</feature>
<keyword evidence="11" id="KW-1185">Reference proteome</keyword>
<dbReference type="Gene3D" id="3.30.70.360">
    <property type="match status" value="1"/>
</dbReference>
<sequence>MTANPSIDLSELHARVLAACRELAALTEVPGETTRPYLCPTTRGVHAFLRAWADRLGLSTRIDAVGNLRSRREGPTPDSPTLYLGSHIDTVPNAGAYDGILGVLLAYALAEAVRDQALPYALEVLAFSEEEGVRYGVPFIGSRALTGTAGPLLELRDKDGLTVSDAIRAYGLNPDELPDAEIRSESLGYLEFHIEQGPVLQAAGAGVGVVTAIAGQNRVLLDFTGQAAHAGTTPMTHRRDALAAAARFVVAAEERARATPGLVATVGVMQARPGAINIVPGEVHCTLDIRHERDEVRRDALPLLLADAERFAAERGVTVSITPKMEEAATPMDARFQGLLRQAATDLGLDAPDVLSGAGHDAMIMSTRMPAAMLFLRSPNALSHHPDEMVNPEDVEAALRVGLRFLERLAQEARA</sequence>
<evidence type="ECO:0000256" key="3">
    <source>
        <dbReference type="ARBA" id="ARBA00011738"/>
    </source>
</evidence>
<evidence type="ECO:0000313" key="11">
    <source>
        <dbReference type="Proteomes" id="UP000236379"/>
    </source>
</evidence>
<keyword evidence="5 10" id="KW-0378">Hydrolase</keyword>
<name>A0A2K3UZD7_9DEIO</name>
<organism evidence="10 11">
    <name type="scientific">Deinococcus koreensis</name>
    <dbReference type="NCBI Taxonomy" id="2054903"/>
    <lineage>
        <taxon>Bacteria</taxon>
        <taxon>Thermotogati</taxon>
        <taxon>Deinococcota</taxon>
        <taxon>Deinococci</taxon>
        <taxon>Deinococcales</taxon>
        <taxon>Deinococcaceae</taxon>
        <taxon>Deinococcus</taxon>
    </lineage>
</organism>
<evidence type="ECO:0000259" key="9">
    <source>
        <dbReference type="Pfam" id="PF07687"/>
    </source>
</evidence>
<dbReference type="RefSeq" id="WP_103312324.1">
    <property type="nucleotide sequence ID" value="NZ_PPPD01000001.1"/>
</dbReference>
<feature type="binding site" evidence="8">
    <location>
        <position position="290"/>
    </location>
    <ligand>
        <name>allantoate</name>
        <dbReference type="ChEBI" id="CHEBI:17536"/>
    </ligand>
</feature>
<dbReference type="SUPFAM" id="SSF55031">
    <property type="entry name" value="Bacterial exopeptidase dimerisation domain"/>
    <property type="match status" value="1"/>
</dbReference>
<evidence type="ECO:0000256" key="2">
    <source>
        <dbReference type="ARBA" id="ARBA00006153"/>
    </source>
</evidence>
<dbReference type="PROSITE" id="PS00758">
    <property type="entry name" value="ARGE_DAPE_CPG2_1"/>
    <property type="match status" value="1"/>
</dbReference>
<evidence type="ECO:0000256" key="5">
    <source>
        <dbReference type="ARBA" id="ARBA00022801"/>
    </source>
</evidence>
<dbReference type="InterPro" id="IPR002933">
    <property type="entry name" value="Peptidase_M20"/>
</dbReference>
<dbReference type="AlphaFoldDB" id="A0A2K3UZD7"/>
<comment type="similarity">
    <text evidence="2">Belongs to the peptidase M20 family.</text>
</comment>
<feature type="binding site" evidence="7">
    <location>
        <position position="98"/>
    </location>
    <ligand>
        <name>Zn(2+)</name>
        <dbReference type="ChEBI" id="CHEBI:29105"/>
        <label>2</label>
    </ligand>
</feature>
<comment type="cofactor">
    <cofactor evidence="1">
        <name>Mn(2+)</name>
        <dbReference type="ChEBI" id="CHEBI:29035"/>
    </cofactor>
</comment>
<dbReference type="GO" id="GO:0046872">
    <property type="term" value="F:metal ion binding"/>
    <property type="evidence" value="ECO:0007669"/>
    <property type="project" value="UniProtKB-KW"/>
</dbReference>
<dbReference type="Gene3D" id="3.40.630.10">
    <property type="entry name" value="Zn peptidases"/>
    <property type="match status" value="1"/>
</dbReference>
<dbReference type="EMBL" id="PPPD01000001">
    <property type="protein sequence ID" value="PNY81885.1"/>
    <property type="molecule type" value="Genomic_DNA"/>
</dbReference>
<feature type="binding site" evidence="7">
    <location>
        <position position="384"/>
    </location>
    <ligand>
        <name>Zn(2+)</name>
        <dbReference type="ChEBI" id="CHEBI:29105"/>
        <label>2</label>
    </ligand>
</feature>
<keyword evidence="7" id="KW-0862">Zinc</keyword>
<dbReference type="InterPro" id="IPR011650">
    <property type="entry name" value="Peptidase_M20_dimer"/>
</dbReference>
<dbReference type="InterPro" id="IPR001261">
    <property type="entry name" value="ArgE/DapE_CS"/>
</dbReference>
<dbReference type="Pfam" id="PF01546">
    <property type="entry name" value="Peptidase_M20"/>
    <property type="match status" value="1"/>
</dbReference>
<dbReference type="InterPro" id="IPR010158">
    <property type="entry name" value="Amidase_Cbmase"/>
</dbReference>
<dbReference type="SUPFAM" id="SSF53187">
    <property type="entry name" value="Zn-dependent exopeptidases"/>
    <property type="match status" value="1"/>
</dbReference>
<gene>
    <name evidence="10" type="ORF">CVO96_11320</name>
</gene>
<feature type="binding site" evidence="7">
    <location>
        <position position="193"/>
    </location>
    <ligand>
        <name>Zn(2+)</name>
        <dbReference type="ChEBI" id="CHEBI:29105"/>
        <label>1</label>
    </ligand>
</feature>
<evidence type="ECO:0000256" key="8">
    <source>
        <dbReference type="PIRSR" id="PIRSR001235-2"/>
    </source>
</evidence>
<comment type="cofactor">
    <cofactor evidence="7">
        <name>Zn(2+)</name>
        <dbReference type="ChEBI" id="CHEBI:29105"/>
    </cofactor>
    <text evidence="7">Binds 2 Zn(2+) ions per subunit.</text>
</comment>
<dbReference type="Pfam" id="PF07687">
    <property type="entry name" value="M20_dimer"/>
    <property type="match status" value="1"/>
</dbReference>
<dbReference type="PANTHER" id="PTHR32494">
    <property type="entry name" value="ALLANTOATE DEIMINASE-RELATED"/>
    <property type="match status" value="1"/>
</dbReference>
<feature type="binding site" evidence="7">
    <location>
        <position position="131"/>
    </location>
    <ligand>
        <name>Zn(2+)</name>
        <dbReference type="ChEBI" id="CHEBI:29105"/>
        <label>2</label>
    </ligand>
</feature>
<evidence type="ECO:0000256" key="7">
    <source>
        <dbReference type="PIRSR" id="PIRSR001235-1"/>
    </source>
</evidence>
<dbReference type="CDD" id="cd03884">
    <property type="entry name" value="M20_bAS"/>
    <property type="match status" value="1"/>
</dbReference>
<feature type="binding site" evidence="8">
    <location>
        <position position="218"/>
    </location>
    <ligand>
        <name>allantoate</name>
        <dbReference type="ChEBI" id="CHEBI:17536"/>
    </ligand>
</feature>
<dbReference type="NCBIfam" id="TIGR01879">
    <property type="entry name" value="hydantase"/>
    <property type="match status" value="1"/>
</dbReference>
<dbReference type="GO" id="GO:0016813">
    <property type="term" value="F:hydrolase activity, acting on carbon-nitrogen (but not peptide) bonds, in linear amidines"/>
    <property type="evidence" value="ECO:0007669"/>
    <property type="project" value="InterPro"/>
</dbReference>
<dbReference type="OrthoDB" id="9808195at2"/>
<accession>A0A2K3UZD7</accession>
<feature type="binding site" evidence="8">
    <location>
        <position position="277"/>
    </location>
    <ligand>
        <name>allantoate</name>
        <dbReference type="ChEBI" id="CHEBI:17536"/>
    </ligand>
</feature>
<protein>
    <submittedName>
        <fullName evidence="10">Allantoate amidohydrolase</fullName>
    </submittedName>
</protein>
<comment type="subunit">
    <text evidence="3">Homodimer.</text>
</comment>
<evidence type="ECO:0000256" key="1">
    <source>
        <dbReference type="ARBA" id="ARBA00001936"/>
    </source>
</evidence>
<evidence type="ECO:0000313" key="10">
    <source>
        <dbReference type="EMBL" id="PNY81885.1"/>
    </source>
</evidence>
<dbReference type="InterPro" id="IPR036264">
    <property type="entry name" value="Bact_exopeptidase_dim_dom"/>
</dbReference>
<proteinExistence type="inferred from homology"/>
<comment type="caution">
    <text evidence="10">The sequence shown here is derived from an EMBL/GenBank/DDBJ whole genome shotgun (WGS) entry which is preliminary data.</text>
</comment>
<feature type="binding site" evidence="7">
    <location>
        <position position="87"/>
    </location>
    <ligand>
        <name>Zn(2+)</name>
        <dbReference type="ChEBI" id="CHEBI:29105"/>
        <label>1</label>
    </ligand>
</feature>
<dbReference type="PANTHER" id="PTHR32494:SF19">
    <property type="entry name" value="ALLANTOATE DEIMINASE-RELATED"/>
    <property type="match status" value="1"/>
</dbReference>
<evidence type="ECO:0000256" key="4">
    <source>
        <dbReference type="ARBA" id="ARBA00022723"/>
    </source>
</evidence>
<keyword evidence="6" id="KW-0464">Manganese</keyword>
<keyword evidence="4 7" id="KW-0479">Metal-binding</keyword>
<dbReference type="NCBIfam" id="NF006775">
    <property type="entry name" value="PRK09290.2-5"/>
    <property type="match status" value="1"/>
</dbReference>
<evidence type="ECO:0000256" key="6">
    <source>
        <dbReference type="ARBA" id="ARBA00023211"/>
    </source>
</evidence>